<keyword evidence="1" id="KW-0472">Membrane</keyword>
<keyword evidence="1" id="KW-0812">Transmembrane</keyword>
<protein>
    <recommendedName>
        <fullName evidence="4">DUF2523 domain-containing protein</fullName>
    </recommendedName>
</protein>
<evidence type="ECO:0008006" key="4">
    <source>
        <dbReference type="Google" id="ProtNLM"/>
    </source>
</evidence>
<evidence type="ECO:0000256" key="1">
    <source>
        <dbReference type="SAM" id="Phobius"/>
    </source>
</evidence>
<accession>A0A1H2M4V6</accession>
<evidence type="ECO:0000313" key="2">
    <source>
        <dbReference type="EMBL" id="SDU88307.1"/>
    </source>
</evidence>
<reference evidence="3" key="1">
    <citation type="submission" date="2016-10" db="EMBL/GenBank/DDBJ databases">
        <authorList>
            <person name="Varghese N."/>
            <person name="Submissions S."/>
        </authorList>
    </citation>
    <scope>NUCLEOTIDE SEQUENCE [LARGE SCALE GENOMIC DNA]</scope>
    <source>
        <strain evidence="3">KCTC 32246</strain>
    </source>
</reference>
<dbReference type="RefSeq" id="WP_092377398.1">
    <property type="nucleotide sequence ID" value="NZ_LT629797.1"/>
</dbReference>
<feature type="transmembrane region" description="Helical" evidence="1">
    <location>
        <begin position="47"/>
        <end position="71"/>
    </location>
</feature>
<keyword evidence="3" id="KW-1185">Reference proteome</keyword>
<sequence length="123" mass="13870">MNWIIGFIKKFFPNLFGGLSKFILGFLGPLIGPFIQFFTSFLRKVGLFFLVLAAIAAAIFAFATIMEALISEVVRATAPEWIDIGRMFLPSNISYCLGLLIVARLKSLVFMWVTRLSEKFLHT</sequence>
<evidence type="ECO:0000313" key="3">
    <source>
        <dbReference type="Proteomes" id="UP000198675"/>
    </source>
</evidence>
<organism evidence="2 3">
    <name type="scientific">Pseudomonas sihuiensis</name>
    <dbReference type="NCBI Taxonomy" id="1274359"/>
    <lineage>
        <taxon>Bacteria</taxon>
        <taxon>Pseudomonadati</taxon>
        <taxon>Pseudomonadota</taxon>
        <taxon>Gammaproteobacteria</taxon>
        <taxon>Pseudomonadales</taxon>
        <taxon>Pseudomonadaceae</taxon>
        <taxon>Pseudomonas</taxon>
    </lineage>
</organism>
<feature type="transmembrane region" description="Helical" evidence="1">
    <location>
        <begin position="92"/>
        <end position="113"/>
    </location>
</feature>
<feature type="transmembrane region" description="Helical" evidence="1">
    <location>
        <begin position="12"/>
        <end position="35"/>
    </location>
</feature>
<proteinExistence type="predicted"/>
<dbReference type="EMBL" id="LT629797">
    <property type="protein sequence ID" value="SDU88307.1"/>
    <property type="molecule type" value="Genomic_DNA"/>
</dbReference>
<dbReference type="AlphaFoldDB" id="A0A1H2M4V6"/>
<gene>
    <name evidence="2" type="ORF">SAMN05216363_2789</name>
</gene>
<keyword evidence="1" id="KW-1133">Transmembrane helix</keyword>
<dbReference type="Proteomes" id="UP000198675">
    <property type="component" value="Chromosome I"/>
</dbReference>
<name>A0A1H2M4V6_9PSED</name>